<dbReference type="Proteomes" id="UP001597347">
    <property type="component" value="Unassembled WGS sequence"/>
</dbReference>
<gene>
    <name evidence="2" type="ORF">ACFSBI_12315</name>
</gene>
<sequence length="88" mass="9719">MAADDEQWTDELVLRDLPGKLAVLVFTIATLALVWEVWGVLFNFGSFPKPLAALEPSDLIGVGMFTTGWLVILVGLLVLRHRRHSSTS</sequence>
<proteinExistence type="predicted"/>
<dbReference type="EMBL" id="JBHUEA010000019">
    <property type="protein sequence ID" value="MFD1722334.1"/>
    <property type="molecule type" value="Genomic_DNA"/>
</dbReference>
<accession>A0ABW4LHB7</accession>
<keyword evidence="1" id="KW-1133">Transmembrane helix</keyword>
<keyword evidence="3" id="KW-1185">Reference proteome</keyword>
<feature type="transmembrane region" description="Helical" evidence="1">
    <location>
        <begin position="21"/>
        <end position="47"/>
    </location>
</feature>
<name>A0ABW4LHB7_9MICO</name>
<feature type="transmembrane region" description="Helical" evidence="1">
    <location>
        <begin position="59"/>
        <end position="79"/>
    </location>
</feature>
<evidence type="ECO:0000313" key="3">
    <source>
        <dbReference type="Proteomes" id="UP001597347"/>
    </source>
</evidence>
<reference evidence="3" key="1">
    <citation type="journal article" date="2019" name="Int. J. Syst. Evol. Microbiol.">
        <title>The Global Catalogue of Microorganisms (GCM) 10K type strain sequencing project: providing services to taxonomists for standard genome sequencing and annotation.</title>
        <authorList>
            <consortium name="The Broad Institute Genomics Platform"/>
            <consortium name="The Broad Institute Genome Sequencing Center for Infectious Disease"/>
            <person name="Wu L."/>
            <person name="Ma J."/>
        </authorList>
    </citation>
    <scope>NUCLEOTIDE SEQUENCE [LARGE SCALE GENOMIC DNA]</scope>
    <source>
        <strain evidence="3">CGMCC 1.12471</strain>
    </source>
</reference>
<comment type="caution">
    <text evidence="2">The sequence shown here is derived from an EMBL/GenBank/DDBJ whole genome shotgun (WGS) entry which is preliminary data.</text>
</comment>
<organism evidence="2 3">
    <name type="scientific">Amnibacterium endophyticum</name>
    <dbReference type="NCBI Taxonomy" id="2109337"/>
    <lineage>
        <taxon>Bacteria</taxon>
        <taxon>Bacillati</taxon>
        <taxon>Actinomycetota</taxon>
        <taxon>Actinomycetes</taxon>
        <taxon>Micrococcales</taxon>
        <taxon>Microbacteriaceae</taxon>
        <taxon>Amnibacterium</taxon>
    </lineage>
</organism>
<protein>
    <recommendedName>
        <fullName evidence="4">Cell division protein CrgA</fullName>
    </recommendedName>
</protein>
<evidence type="ECO:0008006" key="4">
    <source>
        <dbReference type="Google" id="ProtNLM"/>
    </source>
</evidence>
<evidence type="ECO:0000256" key="1">
    <source>
        <dbReference type="SAM" id="Phobius"/>
    </source>
</evidence>
<evidence type="ECO:0000313" key="2">
    <source>
        <dbReference type="EMBL" id="MFD1722334.1"/>
    </source>
</evidence>
<dbReference type="RefSeq" id="WP_377935345.1">
    <property type="nucleotide sequence ID" value="NZ_JBHUEA010000019.1"/>
</dbReference>
<keyword evidence="1" id="KW-0472">Membrane</keyword>
<keyword evidence="1" id="KW-0812">Transmembrane</keyword>